<dbReference type="OrthoDB" id="3758675at2759"/>
<sequence>MRFTLLPFIRTSVFATWAIAAVLPTERLSLTKRDDSCDSGGLAPIEWVGGSGGTYFCENRLQSSGEVLTGLEVWSDDKGIFGIQLTFSSGTSVTYGNQGNGRTDNLNLAAGEMVESARLWGNGRGQHLGHIYIKTDKQEFDVGMPKPNDGFAANVGGGLLMGAFGYTGDKYLTSIAFLYLGAKIDHIEIGNVQFDPDPTGTSTNIAPVYIIDSTFGNPTNSTGPVPFTVAGAEAVTTSTTWTQTTTGKFGMSMSVEVEAKPFGIGAKITGGFEWSVEHSTSKAQTKTDTITVTNTVGPMSLKPGYGKECKIFAQKGEGNFPYMSTVTLKLVDGNEVSYQEKGELQTVQYSKADASCVDANQPIKWEGTLRNPPKGVTAG</sequence>
<dbReference type="AlphaFoldDB" id="A0A8H3G462"/>
<protein>
    <recommendedName>
        <fullName evidence="4">Jacalin-type lectin domain-containing protein</fullName>
    </recommendedName>
</protein>
<feature type="chain" id="PRO_5034077741" description="Jacalin-type lectin domain-containing protein" evidence="1">
    <location>
        <begin position="21"/>
        <end position="379"/>
    </location>
</feature>
<name>A0A8H3G462_9LECA</name>
<gene>
    <name evidence="2" type="ORF">HETSPECPRED_010266</name>
</gene>
<keyword evidence="3" id="KW-1185">Reference proteome</keyword>
<dbReference type="Proteomes" id="UP000664521">
    <property type="component" value="Unassembled WGS sequence"/>
</dbReference>
<comment type="caution">
    <text evidence="2">The sequence shown here is derived from an EMBL/GenBank/DDBJ whole genome shotgun (WGS) entry which is preliminary data.</text>
</comment>
<evidence type="ECO:0000313" key="2">
    <source>
        <dbReference type="EMBL" id="CAF9936229.1"/>
    </source>
</evidence>
<reference evidence="2" key="1">
    <citation type="submission" date="2021-03" db="EMBL/GenBank/DDBJ databases">
        <authorList>
            <person name="Tagirdzhanova G."/>
        </authorList>
    </citation>
    <scope>NUCLEOTIDE SEQUENCE</scope>
</reference>
<dbReference type="SUPFAM" id="SSF56973">
    <property type="entry name" value="Aerolisin/ETX pore-forming domain"/>
    <property type="match status" value="1"/>
</dbReference>
<evidence type="ECO:0008006" key="4">
    <source>
        <dbReference type="Google" id="ProtNLM"/>
    </source>
</evidence>
<dbReference type="Gene3D" id="2.100.10.30">
    <property type="entry name" value="Jacalin-like lectin domain"/>
    <property type="match status" value="1"/>
</dbReference>
<feature type="signal peptide" evidence="1">
    <location>
        <begin position="1"/>
        <end position="20"/>
    </location>
</feature>
<dbReference type="Gene3D" id="2.170.15.10">
    <property type="entry name" value="Proaerolysin, chain A, domain 3"/>
    <property type="match status" value="1"/>
</dbReference>
<proteinExistence type="predicted"/>
<keyword evidence="1" id="KW-0732">Signal</keyword>
<dbReference type="SUPFAM" id="SSF51101">
    <property type="entry name" value="Mannose-binding lectins"/>
    <property type="match status" value="1"/>
</dbReference>
<accession>A0A8H3G462</accession>
<dbReference type="EMBL" id="CAJPDS010000090">
    <property type="protein sequence ID" value="CAF9936229.1"/>
    <property type="molecule type" value="Genomic_DNA"/>
</dbReference>
<dbReference type="InterPro" id="IPR036404">
    <property type="entry name" value="Jacalin-like_lectin_dom_sf"/>
</dbReference>
<organism evidence="2 3">
    <name type="scientific">Heterodermia speciosa</name>
    <dbReference type="NCBI Taxonomy" id="116794"/>
    <lineage>
        <taxon>Eukaryota</taxon>
        <taxon>Fungi</taxon>
        <taxon>Dikarya</taxon>
        <taxon>Ascomycota</taxon>
        <taxon>Pezizomycotina</taxon>
        <taxon>Lecanoromycetes</taxon>
        <taxon>OSLEUM clade</taxon>
        <taxon>Lecanoromycetidae</taxon>
        <taxon>Caliciales</taxon>
        <taxon>Physciaceae</taxon>
        <taxon>Heterodermia</taxon>
    </lineage>
</organism>
<evidence type="ECO:0000256" key="1">
    <source>
        <dbReference type="SAM" id="SignalP"/>
    </source>
</evidence>
<evidence type="ECO:0000313" key="3">
    <source>
        <dbReference type="Proteomes" id="UP000664521"/>
    </source>
</evidence>